<comment type="caution">
    <text evidence="2">The sequence shown here is derived from an EMBL/GenBank/DDBJ whole genome shotgun (WGS) entry which is preliminary data.</text>
</comment>
<evidence type="ECO:0000313" key="2">
    <source>
        <dbReference type="EMBL" id="MCJ8502863.1"/>
    </source>
</evidence>
<proteinExistence type="predicted"/>
<keyword evidence="3" id="KW-1185">Reference proteome</keyword>
<sequence length="85" mass="9395">MTPSTMDVSKIVQLADVNGGFDEQFSTVGFAQLKRWNERYWLYFGAIVPAQGASAAAAASGNRAEWMRRPQHGIIIAKILPTRKV</sequence>
<reference evidence="2" key="1">
    <citation type="submission" date="2022-04" db="EMBL/GenBank/DDBJ databases">
        <title>Desulfatitalea alkaliphila sp. nov., a novel anaerobic sulfate-reducing bacterium isolated from terrestrial mud volcano, Taman Peninsula, Russia.</title>
        <authorList>
            <person name="Khomyakova M.A."/>
            <person name="Merkel A.Y."/>
            <person name="Slobodkin A.I."/>
        </authorList>
    </citation>
    <scope>NUCLEOTIDE SEQUENCE</scope>
    <source>
        <strain evidence="2">M08but</strain>
    </source>
</reference>
<keyword evidence="1" id="KW-0472">Membrane</keyword>
<accession>A0AA41R7D0</accession>
<dbReference type="RefSeq" id="WP_246914333.1">
    <property type="nucleotide sequence ID" value="NZ_JALJRB010000035.1"/>
</dbReference>
<keyword evidence="1" id="KW-1133">Transmembrane helix</keyword>
<evidence type="ECO:0000313" key="3">
    <source>
        <dbReference type="Proteomes" id="UP001165427"/>
    </source>
</evidence>
<feature type="transmembrane region" description="Helical" evidence="1">
    <location>
        <begin position="40"/>
        <end position="59"/>
    </location>
</feature>
<keyword evidence="1" id="KW-0812">Transmembrane</keyword>
<dbReference type="Proteomes" id="UP001165427">
    <property type="component" value="Unassembled WGS sequence"/>
</dbReference>
<gene>
    <name evidence="2" type="ORF">MRX98_19970</name>
</gene>
<protein>
    <submittedName>
        <fullName evidence="2">Uncharacterized protein</fullName>
    </submittedName>
</protein>
<organism evidence="2 3">
    <name type="scientific">Desulfatitalea alkaliphila</name>
    <dbReference type="NCBI Taxonomy" id="2929485"/>
    <lineage>
        <taxon>Bacteria</taxon>
        <taxon>Pseudomonadati</taxon>
        <taxon>Thermodesulfobacteriota</taxon>
        <taxon>Desulfobacteria</taxon>
        <taxon>Desulfobacterales</taxon>
        <taxon>Desulfosarcinaceae</taxon>
        <taxon>Desulfatitalea</taxon>
    </lineage>
</organism>
<name>A0AA41R7D0_9BACT</name>
<dbReference type="EMBL" id="JALJRB010000035">
    <property type="protein sequence ID" value="MCJ8502863.1"/>
    <property type="molecule type" value="Genomic_DNA"/>
</dbReference>
<evidence type="ECO:0000256" key="1">
    <source>
        <dbReference type="SAM" id="Phobius"/>
    </source>
</evidence>
<dbReference type="AlphaFoldDB" id="A0AA41R7D0"/>